<dbReference type="EMBL" id="JARGYT010000098">
    <property type="protein sequence ID" value="MDZ5762735.1"/>
    <property type="molecule type" value="Genomic_DNA"/>
</dbReference>
<evidence type="ECO:0000313" key="2">
    <source>
        <dbReference type="Proteomes" id="UP001293791"/>
    </source>
</evidence>
<evidence type="ECO:0000313" key="1">
    <source>
        <dbReference type="EMBL" id="MDZ5762735.1"/>
    </source>
</evidence>
<organism evidence="1 2">
    <name type="scientific">Candidatus Cyrtobacter comes</name>
    <dbReference type="NCBI Taxonomy" id="675776"/>
    <lineage>
        <taxon>Bacteria</taxon>
        <taxon>Pseudomonadati</taxon>
        <taxon>Pseudomonadota</taxon>
        <taxon>Alphaproteobacteria</taxon>
        <taxon>Rickettsiales</taxon>
        <taxon>Candidatus Midichloriaceae</taxon>
        <taxon>Candidatus Cyrtobacter</taxon>
    </lineage>
</organism>
<comment type="caution">
    <text evidence="1">The sequence shown here is derived from an EMBL/GenBank/DDBJ whole genome shotgun (WGS) entry which is preliminary data.</text>
</comment>
<proteinExistence type="predicted"/>
<keyword evidence="2" id="KW-1185">Reference proteome</keyword>
<dbReference type="Proteomes" id="UP001293791">
    <property type="component" value="Unassembled WGS sequence"/>
</dbReference>
<protein>
    <submittedName>
        <fullName evidence="1">Uncharacterized protein</fullName>
    </submittedName>
</protein>
<gene>
    <name evidence="1" type="ORF">Cyrtocomes_01129</name>
</gene>
<sequence>MKKIKNTENADLLLVAIPAHAPLYESEWNYLEENLKKWI</sequence>
<reference evidence="1 2" key="1">
    <citation type="submission" date="2023-02" db="EMBL/GenBank/DDBJ databases">
        <title>Host association and intracellularity evolved multiple times independently in the Rickettsiales.</title>
        <authorList>
            <person name="Castelli M."/>
            <person name="Nardi T."/>
            <person name="Gammuto L."/>
            <person name="Bellinzona G."/>
            <person name="Sabaneyeva E."/>
            <person name="Potekhin A."/>
            <person name="Serra V."/>
            <person name="Petroni G."/>
            <person name="Sassera D."/>
        </authorList>
    </citation>
    <scope>NUCLEOTIDE SEQUENCE [LARGE SCALE GENOMIC DNA]</scope>
    <source>
        <strain evidence="1 2">BOD18</strain>
    </source>
</reference>
<name>A0ABU5L9E1_9RICK</name>
<accession>A0ABU5L9E1</accession>